<reference evidence="12" key="1">
    <citation type="submission" date="2022-07" db="EMBL/GenBank/DDBJ databases">
        <title>Phylogenomic reconstructions and comparative analyses of Kickxellomycotina fungi.</title>
        <authorList>
            <person name="Reynolds N.K."/>
            <person name="Stajich J.E."/>
            <person name="Barry K."/>
            <person name="Grigoriev I.V."/>
            <person name="Crous P."/>
            <person name="Smith M.E."/>
        </authorList>
    </citation>
    <scope>NUCLEOTIDE SEQUENCE</scope>
    <source>
        <strain evidence="12">BCRC 34489</strain>
    </source>
</reference>
<dbReference type="Pfam" id="PF04055">
    <property type="entry name" value="Radical_SAM"/>
    <property type="match status" value="1"/>
</dbReference>
<dbReference type="GO" id="GO:0004109">
    <property type="term" value="F:coproporphyrinogen oxidase activity"/>
    <property type="evidence" value="ECO:0007669"/>
    <property type="project" value="InterPro"/>
</dbReference>
<feature type="domain" description="Radical SAM core" evidence="11">
    <location>
        <begin position="2"/>
        <end position="239"/>
    </location>
</feature>
<keyword evidence="13" id="KW-1185">Reference proteome</keyword>
<dbReference type="InterPro" id="IPR013785">
    <property type="entry name" value="Aldolase_TIM"/>
</dbReference>
<dbReference type="GO" id="GO:0005739">
    <property type="term" value="C:mitochondrion"/>
    <property type="evidence" value="ECO:0007669"/>
    <property type="project" value="TreeGrafter"/>
</dbReference>
<dbReference type="SFLD" id="SFLDG01082">
    <property type="entry name" value="B12-binding_domain_containing"/>
    <property type="match status" value="1"/>
</dbReference>
<keyword evidence="3" id="KW-0349">Heme</keyword>
<dbReference type="EMBL" id="JANBUM010000128">
    <property type="protein sequence ID" value="KAJ2783912.1"/>
    <property type="molecule type" value="Genomic_DNA"/>
</dbReference>
<dbReference type="SFLD" id="SFLDF00562">
    <property type="entry name" value="HemN-like__clustered_with_heat"/>
    <property type="match status" value="1"/>
</dbReference>
<dbReference type="AlphaFoldDB" id="A0A9W8HF19"/>
<comment type="function">
    <text evidence="10">May be a heme chaperone, appears to bind heme. Homologous bacterial proteins do not have oxygen-independent coproporphyrinogen-III oxidase activity. Binds 1 [4Fe-4S] cluster. The cluster is coordinated with 3 cysteines and an exchangeable S-adenosyl-L-methionine.</text>
</comment>
<proteinExistence type="inferred from homology"/>
<evidence type="ECO:0000256" key="5">
    <source>
        <dbReference type="ARBA" id="ARBA00022723"/>
    </source>
</evidence>
<comment type="caution">
    <text evidence="12">The sequence shown here is derived from an EMBL/GenBank/DDBJ whole genome shotgun (WGS) entry which is preliminary data.</text>
</comment>
<keyword evidence="7" id="KW-0411">Iron-sulfur</keyword>
<evidence type="ECO:0000259" key="11">
    <source>
        <dbReference type="PROSITE" id="PS51918"/>
    </source>
</evidence>
<dbReference type="SFLD" id="SFLDG01065">
    <property type="entry name" value="anaerobic_coproporphyrinogen-I"/>
    <property type="match status" value="2"/>
</dbReference>
<evidence type="ECO:0000256" key="4">
    <source>
        <dbReference type="ARBA" id="ARBA00022691"/>
    </source>
</evidence>
<keyword evidence="4" id="KW-0949">S-adenosyl-L-methionine</keyword>
<dbReference type="GO" id="GO:0006779">
    <property type="term" value="P:porphyrin-containing compound biosynthetic process"/>
    <property type="evidence" value="ECO:0007669"/>
    <property type="project" value="InterPro"/>
</dbReference>
<keyword evidence="6" id="KW-0408">Iron</keyword>
<evidence type="ECO:0000256" key="1">
    <source>
        <dbReference type="ARBA" id="ARBA00006100"/>
    </source>
</evidence>
<feature type="non-terminal residue" evidence="12">
    <location>
        <position position="471"/>
    </location>
</feature>
<keyword evidence="8" id="KW-0143">Chaperone</keyword>
<organism evidence="12 13">
    <name type="scientific">Coemansia interrupta</name>
    <dbReference type="NCBI Taxonomy" id="1126814"/>
    <lineage>
        <taxon>Eukaryota</taxon>
        <taxon>Fungi</taxon>
        <taxon>Fungi incertae sedis</taxon>
        <taxon>Zoopagomycota</taxon>
        <taxon>Kickxellomycotina</taxon>
        <taxon>Kickxellomycetes</taxon>
        <taxon>Kickxellales</taxon>
        <taxon>Kickxellaceae</taxon>
        <taxon>Coemansia</taxon>
    </lineage>
</organism>
<sequence>MALSRTPLSLYVHWPYCSFLCKFCAFSKTRITKETDNKRTTMALLRELETTLAPHKDKYLRSIYFGGGTPSLAQPEHIGRIIEHASKLVPLAADAEVTLESNPTMAEVEKMREFRAAGVNRYSIGVQTLNDRVLREMGRLHTGAEGLAAIDRAREIFAGRVTFDMMFGFAGQTPDEWSKELNAALDHADQHVSIYQLTVEPGTPLHRDHLARRTRLPGDEMQAEMYERTVEICRNRGFQHYEVSSYARSFEARGKHNTGYWLGHQYIGIGPSAHSRFVDPVSGKRVREVRIPDAARWMATCEMDGQGTAKKDEVDEDEVKQEMVVFGLRMLDGIDNRRFSDVSGGRMLEDYLCMERVKEYVEKGYLVWNTGGRDRLSHCLAPTELGLQNMVAALNSELLVRSLARKMQYALQRHTQDFKHKQIATLARLVFLYARYQKPIRRSIVVLICIALIERVHKMARLMTSQRTHNK</sequence>
<dbReference type="PANTHER" id="PTHR13932:SF5">
    <property type="entry name" value="RADICAL S-ADENOSYL METHIONINE DOMAIN-CONTAINING PROTEIN 1, MITOCHONDRIAL"/>
    <property type="match status" value="1"/>
</dbReference>
<keyword evidence="5" id="KW-0479">Metal-binding</keyword>
<evidence type="ECO:0000256" key="7">
    <source>
        <dbReference type="ARBA" id="ARBA00023014"/>
    </source>
</evidence>
<dbReference type="InterPro" id="IPR058240">
    <property type="entry name" value="rSAM_sf"/>
</dbReference>
<dbReference type="PROSITE" id="PS51918">
    <property type="entry name" value="RADICAL_SAM"/>
    <property type="match status" value="1"/>
</dbReference>
<name>A0A9W8HF19_9FUNG</name>
<dbReference type="Proteomes" id="UP001140172">
    <property type="component" value="Unassembled WGS sequence"/>
</dbReference>
<dbReference type="GO" id="GO:0046872">
    <property type="term" value="F:metal ion binding"/>
    <property type="evidence" value="ECO:0007669"/>
    <property type="project" value="UniProtKB-KW"/>
</dbReference>
<evidence type="ECO:0000256" key="9">
    <source>
        <dbReference type="ARBA" id="ARBA00033094"/>
    </source>
</evidence>
<dbReference type="PANTHER" id="PTHR13932">
    <property type="entry name" value="COPROPORPHYRINIGEN III OXIDASE"/>
    <property type="match status" value="1"/>
</dbReference>
<dbReference type="InterPro" id="IPR004559">
    <property type="entry name" value="HemW-like"/>
</dbReference>
<gene>
    <name evidence="12" type="ORF">GGI15_002431</name>
</gene>
<accession>A0A9W8HF19</accession>
<evidence type="ECO:0000256" key="8">
    <source>
        <dbReference type="ARBA" id="ARBA00023186"/>
    </source>
</evidence>
<dbReference type="SMART" id="SM00729">
    <property type="entry name" value="Elp3"/>
    <property type="match status" value="1"/>
</dbReference>
<evidence type="ECO:0000313" key="12">
    <source>
        <dbReference type="EMBL" id="KAJ2783912.1"/>
    </source>
</evidence>
<dbReference type="InterPro" id="IPR006638">
    <property type="entry name" value="Elp3/MiaA/NifB-like_rSAM"/>
</dbReference>
<dbReference type="SUPFAM" id="SSF102114">
    <property type="entry name" value="Radical SAM enzymes"/>
    <property type="match status" value="1"/>
</dbReference>
<dbReference type="OrthoDB" id="431409at2759"/>
<evidence type="ECO:0000313" key="13">
    <source>
        <dbReference type="Proteomes" id="UP001140172"/>
    </source>
</evidence>
<dbReference type="GO" id="GO:0051539">
    <property type="term" value="F:4 iron, 4 sulfur cluster binding"/>
    <property type="evidence" value="ECO:0007669"/>
    <property type="project" value="InterPro"/>
</dbReference>
<evidence type="ECO:0000256" key="3">
    <source>
        <dbReference type="ARBA" id="ARBA00022617"/>
    </source>
</evidence>
<dbReference type="InterPro" id="IPR007197">
    <property type="entry name" value="rSAM"/>
</dbReference>
<dbReference type="CDD" id="cd01335">
    <property type="entry name" value="Radical_SAM"/>
    <property type="match status" value="1"/>
</dbReference>
<evidence type="ECO:0000256" key="2">
    <source>
        <dbReference type="ARBA" id="ARBA00014678"/>
    </source>
</evidence>
<dbReference type="SFLD" id="SFLDF00288">
    <property type="entry name" value="HemN-like__clustered_with_nucl"/>
    <property type="match status" value="1"/>
</dbReference>
<dbReference type="NCBIfam" id="TIGR00539">
    <property type="entry name" value="hemN_rel"/>
    <property type="match status" value="1"/>
</dbReference>
<dbReference type="InterPro" id="IPR034505">
    <property type="entry name" value="Coproporphyrinogen-III_oxidase"/>
</dbReference>
<dbReference type="Gene3D" id="3.20.20.70">
    <property type="entry name" value="Aldolase class I"/>
    <property type="match status" value="1"/>
</dbReference>
<evidence type="ECO:0000256" key="6">
    <source>
        <dbReference type="ARBA" id="ARBA00023004"/>
    </source>
</evidence>
<protein>
    <recommendedName>
        <fullName evidence="2">Radical S-adenosyl methionine domain-containing protein 1, mitochondrial</fullName>
    </recommendedName>
    <alternativeName>
        <fullName evidence="9">Putative heme chaperone</fullName>
    </alternativeName>
</protein>
<dbReference type="SFLD" id="SFLDS00029">
    <property type="entry name" value="Radical_SAM"/>
    <property type="match status" value="2"/>
</dbReference>
<comment type="similarity">
    <text evidence="1">Belongs to the anaerobic coproporphyrinogen-III oxidase family. HemW subfamily.</text>
</comment>
<evidence type="ECO:0000256" key="10">
    <source>
        <dbReference type="ARBA" id="ARBA00045130"/>
    </source>
</evidence>